<keyword evidence="1" id="KW-0812">Transmembrane</keyword>
<evidence type="ECO:0000256" key="1">
    <source>
        <dbReference type="SAM" id="Phobius"/>
    </source>
</evidence>
<name>A0A7Y9THJ7_9BACT</name>
<comment type="caution">
    <text evidence="2">The sequence shown here is derived from an EMBL/GenBank/DDBJ whole genome shotgun (WGS) entry which is preliminary data.</text>
</comment>
<keyword evidence="3" id="KW-1185">Reference proteome</keyword>
<accession>A0A7Y9THJ7</accession>
<reference evidence="2 3" key="1">
    <citation type="submission" date="2020-07" db="EMBL/GenBank/DDBJ databases">
        <title>Genomic Encyclopedia of Type Strains, Phase IV (KMG-V): Genome sequencing to study the core and pangenomes of soil and plant-associated prokaryotes.</title>
        <authorList>
            <person name="Whitman W."/>
        </authorList>
    </citation>
    <scope>NUCLEOTIDE SEQUENCE [LARGE SCALE GENOMIC DNA]</scope>
    <source>
        <strain evidence="2 3">X4EP2</strain>
    </source>
</reference>
<dbReference type="EMBL" id="JACCCW010000002">
    <property type="protein sequence ID" value="NYF80619.1"/>
    <property type="molecule type" value="Genomic_DNA"/>
</dbReference>
<feature type="transmembrane region" description="Helical" evidence="1">
    <location>
        <begin position="81"/>
        <end position="101"/>
    </location>
</feature>
<feature type="transmembrane region" description="Helical" evidence="1">
    <location>
        <begin position="131"/>
        <end position="149"/>
    </location>
</feature>
<evidence type="ECO:0000313" key="3">
    <source>
        <dbReference type="Proteomes" id="UP000589520"/>
    </source>
</evidence>
<dbReference type="Proteomes" id="UP000589520">
    <property type="component" value="Unassembled WGS sequence"/>
</dbReference>
<dbReference type="AlphaFoldDB" id="A0A7Y9THJ7"/>
<dbReference type="InterPro" id="IPR013901">
    <property type="entry name" value="Anthrone_oxy"/>
</dbReference>
<organism evidence="2 3">
    <name type="scientific">Granulicella arctica</name>
    <dbReference type="NCBI Taxonomy" id="940613"/>
    <lineage>
        <taxon>Bacteria</taxon>
        <taxon>Pseudomonadati</taxon>
        <taxon>Acidobacteriota</taxon>
        <taxon>Terriglobia</taxon>
        <taxon>Terriglobales</taxon>
        <taxon>Acidobacteriaceae</taxon>
        <taxon>Granulicella</taxon>
    </lineage>
</organism>
<sequence length="154" mass="16829">MEKLIVLIVLLFSALATGGLMVNWIALGRAMSRLSASAYVEFHQHTNHTFDPYMPIVVVGALAGGAALAVMYGVYTTSGQLAAAGAACYALILIITLPTNLRINHQIATWSIQNPPREWAQVRAQWLRFHVIRTLFSVPAFGIYVLAVMSNTSR</sequence>
<protein>
    <submittedName>
        <fullName evidence="2">Putative membrane protein</fullName>
    </submittedName>
</protein>
<proteinExistence type="predicted"/>
<dbReference type="Pfam" id="PF08592">
    <property type="entry name" value="Anthrone_oxy"/>
    <property type="match status" value="1"/>
</dbReference>
<keyword evidence="1" id="KW-1133">Transmembrane helix</keyword>
<keyword evidence="1" id="KW-0472">Membrane</keyword>
<feature type="transmembrane region" description="Helical" evidence="1">
    <location>
        <begin position="52"/>
        <end position="74"/>
    </location>
</feature>
<dbReference type="RefSeq" id="WP_179492136.1">
    <property type="nucleotide sequence ID" value="NZ_JACCCW010000002.1"/>
</dbReference>
<evidence type="ECO:0000313" key="2">
    <source>
        <dbReference type="EMBL" id="NYF80619.1"/>
    </source>
</evidence>
<gene>
    <name evidence="2" type="ORF">HDF17_002939</name>
</gene>